<keyword evidence="1" id="KW-0645">Protease</keyword>
<dbReference type="GO" id="GO:0006508">
    <property type="term" value="P:proteolysis"/>
    <property type="evidence" value="ECO:0007669"/>
    <property type="project" value="InterPro"/>
</dbReference>
<proteinExistence type="predicted"/>
<dbReference type="Gene3D" id="3.20.20.140">
    <property type="entry name" value="Metal-dependent hydrolases"/>
    <property type="match status" value="1"/>
</dbReference>
<reference evidence="1 2" key="1">
    <citation type="submission" date="2017-02" db="EMBL/GenBank/DDBJ databases">
        <authorList>
            <person name="Peterson S.W."/>
        </authorList>
    </citation>
    <scope>NUCLEOTIDE SEQUENCE [LARGE SCALE GENOMIC DNA]</scope>
    <source>
        <strain evidence="1 2">B Ar 00.02</strain>
    </source>
</reference>
<gene>
    <name evidence="1" type="ORF">FM101_01285</name>
</gene>
<dbReference type="PANTHER" id="PTHR10443">
    <property type="entry name" value="MICROSOMAL DIPEPTIDASE"/>
    <property type="match status" value="1"/>
</dbReference>
<evidence type="ECO:0000313" key="1">
    <source>
        <dbReference type="EMBL" id="SJM48461.1"/>
    </source>
</evidence>
<dbReference type="PANTHER" id="PTHR10443:SF12">
    <property type="entry name" value="DIPEPTIDASE"/>
    <property type="match status" value="1"/>
</dbReference>
<dbReference type="RefSeq" id="WP_086994304.1">
    <property type="nucleotide sequence ID" value="NZ_FUHW01000007.1"/>
</dbReference>
<organism evidence="1 2">
    <name type="scientific">Arthrobacter rhombi</name>
    <dbReference type="NCBI Taxonomy" id="71253"/>
    <lineage>
        <taxon>Bacteria</taxon>
        <taxon>Bacillati</taxon>
        <taxon>Actinomycetota</taxon>
        <taxon>Actinomycetes</taxon>
        <taxon>Micrococcales</taxon>
        <taxon>Micrococcaceae</taxon>
        <taxon>Arthrobacter</taxon>
    </lineage>
</organism>
<dbReference type="PROSITE" id="PS51365">
    <property type="entry name" value="RENAL_DIPEPTIDASE_2"/>
    <property type="match status" value="1"/>
</dbReference>
<sequence length="326" mass="35699">MSTLHEQATVVDGLQINNWDRPVLQELLAGGVSGVNATCAVYHGPMETLREIADWYQLAASNSDLAFLANDAADIRRAKTEGRVAVLMGLQNTSSFGDDFRMVEVFHKLGVRIAQLTYNIQNLVGGSCYEPSDSGLTRFGANVIDEMNRVGMLVDLSHVGNRTSLDAVEASAMPIAITHSNPTWFVDNPRNKPDEVIRAVTDRGGMIGACLYPIVLGGEKASLEQFCTMVARLVDEHGPGRVGLGSDCTRNWGQDYVGYLRNGRWQPPTHPAPEWPAWPHWFAGPEDFPQLTEGLQQVGLDESAIRGVLGENWLDLFDKVFAGTES</sequence>
<keyword evidence="1" id="KW-0224">Dipeptidase</keyword>
<dbReference type="SUPFAM" id="SSF51556">
    <property type="entry name" value="Metallo-dependent hydrolases"/>
    <property type="match status" value="1"/>
</dbReference>
<evidence type="ECO:0000313" key="2">
    <source>
        <dbReference type="Proteomes" id="UP000195913"/>
    </source>
</evidence>
<keyword evidence="2" id="KW-1185">Reference proteome</keyword>
<dbReference type="Pfam" id="PF01244">
    <property type="entry name" value="Peptidase_M19"/>
    <property type="match status" value="1"/>
</dbReference>
<protein>
    <submittedName>
        <fullName evidence="1">Microsomal dipeptidase</fullName>
        <ecNumber evidence="1">3.4.13.19</ecNumber>
    </submittedName>
</protein>
<dbReference type="InterPro" id="IPR008257">
    <property type="entry name" value="Pept_M19"/>
</dbReference>
<dbReference type="AlphaFoldDB" id="A0A1R4EXU2"/>
<name>A0A1R4EXU2_9MICC</name>
<keyword evidence="1" id="KW-0378">Hydrolase</keyword>
<dbReference type="EC" id="3.4.13.19" evidence="1"/>
<dbReference type="GO" id="GO:0070573">
    <property type="term" value="F:metallodipeptidase activity"/>
    <property type="evidence" value="ECO:0007669"/>
    <property type="project" value="InterPro"/>
</dbReference>
<dbReference type="EMBL" id="FUHW01000007">
    <property type="protein sequence ID" value="SJM48461.1"/>
    <property type="molecule type" value="Genomic_DNA"/>
</dbReference>
<accession>A0A1R4EXU2</accession>
<dbReference type="InterPro" id="IPR032466">
    <property type="entry name" value="Metal_Hydrolase"/>
</dbReference>
<dbReference type="Proteomes" id="UP000195913">
    <property type="component" value="Unassembled WGS sequence"/>
</dbReference>